<proteinExistence type="predicted"/>
<dbReference type="InterPro" id="IPR050382">
    <property type="entry name" value="MFS_Na/Anion_cotransporter"/>
</dbReference>
<dbReference type="RefSeq" id="WP_196604180.1">
    <property type="nucleotide sequence ID" value="NZ_CP116940.1"/>
</dbReference>
<feature type="transmembrane region" description="Helical" evidence="6">
    <location>
        <begin position="313"/>
        <end position="331"/>
    </location>
</feature>
<comment type="subcellular location">
    <subcellularLocation>
        <location evidence="1">Cell membrane</location>
        <topology evidence="1">Multi-pass membrane protein</topology>
    </subcellularLocation>
</comment>
<feature type="transmembrane region" description="Helical" evidence="6">
    <location>
        <begin position="370"/>
        <end position="394"/>
    </location>
</feature>
<feature type="transmembrane region" description="Helical" evidence="6">
    <location>
        <begin position="400"/>
        <end position="421"/>
    </location>
</feature>
<feature type="transmembrane region" description="Helical" evidence="6">
    <location>
        <begin position="272"/>
        <end position="292"/>
    </location>
</feature>
<evidence type="ECO:0000256" key="3">
    <source>
        <dbReference type="ARBA" id="ARBA00022692"/>
    </source>
</evidence>
<feature type="domain" description="Major facilitator superfamily (MFS) profile" evidence="7">
    <location>
        <begin position="21"/>
        <end position="426"/>
    </location>
</feature>
<feature type="transmembrane region" description="Helical" evidence="6">
    <location>
        <begin position="337"/>
        <end position="358"/>
    </location>
</feature>
<dbReference type="EMBL" id="JAUSUE010000005">
    <property type="protein sequence ID" value="MDQ0203358.1"/>
    <property type="molecule type" value="Genomic_DNA"/>
</dbReference>
<evidence type="ECO:0000256" key="2">
    <source>
        <dbReference type="ARBA" id="ARBA00022448"/>
    </source>
</evidence>
<keyword evidence="4 6" id="KW-1133">Transmembrane helix</keyword>
<evidence type="ECO:0000259" key="7">
    <source>
        <dbReference type="PROSITE" id="PS50850"/>
    </source>
</evidence>
<evidence type="ECO:0000256" key="4">
    <source>
        <dbReference type="ARBA" id="ARBA00022989"/>
    </source>
</evidence>
<feature type="transmembrane region" description="Helical" evidence="6">
    <location>
        <begin position="86"/>
        <end position="108"/>
    </location>
</feature>
<dbReference type="CDD" id="cd17319">
    <property type="entry name" value="MFS_ExuT_GudP_like"/>
    <property type="match status" value="1"/>
</dbReference>
<evidence type="ECO:0000256" key="6">
    <source>
        <dbReference type="SAM" id="Phobius"/>
    </source>
</evidence>
<sequence length="431" mass="47081">MVLQNSEKSSAVKPTKARYVVALLMVSVIAINYLDRTVMSAAAPAMMKDLNIGPSEMGYIMSMFFFSYALCQIPSGWLADKLGQKMCLAIAVLWWSVATALTAGARSVSHLISARLFMGMGESGVYPCNAGICAKWFPDNERGKVAALFDSGSKFGTAFTMPFVTWMVVTYGWQLPFIISGSIGLVWIIAWLAYYNDPERSKFINSVELNYIRSHQAKKEGIDTIQPMKWYQLLKYRNVRAMCLGFFCLNYAIYFFVTWFPTYLVHDRGLQMTTMGWLAMLPPLSGVLVQWFGGWFTDHTYKTTGNLTRARKINLVAGMFIATSVAFAGLIESTAAIMALLCFSYAGLAFAGAALWSLPGDVAPRNMTSVLGGIQNCAGNIGGILGPIITGYIITSAGNFIPALVLSGIACLIGALSYGLGMKELKPIKVS</sequence>
<dbReference type="PANTHER" id="PTHR11662:SF399">
    <property type="entry name" value="FI19708P1-RELATED"/>
    <property type="match status" value="1"/>
</dbReference>
<feature type="transmembrane region" description="Helical" evidence="6">
    <location>
        <begin position="171"/>
        <end position="194"/>
    </location>
</feature>
<feature type="transmembrane region" description="Helical" evidence="6">
    <location>
        <begin position="20"/>
        <end position="39"/>
    </location>
</feature>
<dbReference type="PROSITE" id="PS50850">
    <property type="entry name" value="MFS"/>
    <property type="match status" value="1"/>
</dbReference>
<keyword evidence="9" id="KW-1185">Reference proteome</keyword>
<dbReference type="InterPro" id="IPR036259">
    <property type="entry name" value="MFS_trans_sf"/>
</dbReference>
<evidence type="ECO:0000256" key="1">
    <source>
        <dbReference type="ARBA" id="ARBA00004651"/>
    </source>
</evidence>
<keyword evidence="3 6" id="KW-0812">Transmembrane</keyword>
<keyword evidence="5 6" id="KW-0472">Membrane</keyword>
<dbReference type="InterPro" id="IPR020846">
    <property type="entry name" value="MFS_dom"/>
</dbReference>
<comment type="caution">
    <text evidence="8">The sequence shown here is derived from an EMBL/GenBank/DDBJ whole genome shotgun (WGS) entry which is preliminary data.</text>
</comment>
<evidence type="ECO:0000313" key="9">
    <source>
        <dbReference type="Proteomes" id="UP001239167"/>
    </source>
</evidence>
<name>A0ABT9Y698_9FIRM</name>
<protein>
    <submittedName>
        <fullName evidence="8">ACS family glucarate transporter-like MFS transporter</fullName>
    </submittedName>
</protein>
<reference evidence="8 9" key="1">
    <citation type="submission" date="2023-07" db="EMBL/GenBank/DDBJ databases">
        <title>Genomic Encyclopedia of Type Strains, Phase IV (KMG-IV): sequencing the most valuable type-strain genomes for metagenomic binning, comparative biology and taxonomic classification.</title>
        <authorList>
            <person name="Goeker M."/>
        </authorList>
    </citation>
    <scope>NUCLEOTIDE SEQUENCE [LARGE SCALE GENOMIC DNA]</scope>
    <source>
        <strain evidence="8 9">DSM 16980</strain>
    </source>
</reference>
<feature type="transmembrane region" description="Helical" evidence="6">
    <location>
        <begin position="239"/>
        <end position="260"/>
    </location>
</feature>
<organism evidence="8 9">
    <name type="scientific">Pectinatus haikarae</name>
    <dbReference type="NCBI Taxonomy" id="349096"/>
    <lineage>
        <taxon>Bacteria</taxon>
        <taxon>Bacillati</taxon>
        <taxon>Bacillota</taxon>
        <taxon>Negativicutes</taxon>
        <taxon>Selenomonadales</taxon>
        <taxon>Selenomonadaceae</taxon>
        <taxon>Pectinatus</taxon>
    </lineage>
</organism>
<dbReference type="Proteomes" id="UP001239167">
    <property type="component" value="Unassembled WGS sequence"/>
</dbReference>
<dbReference type="Pfam" id="PF07690">
    <property type="entry name" value="MFS_1"/>
    <property type="match status" value="1"/>
</dbReference>
<dbReference type="PANTHER" id="PTHR11662">
    <property type="entry name" value="SOLUTE CARRIER FAMILY 17"/>
    <property type="match status" value="1"/>
</dbReference>
<accession>A0ABT9Y698</accession>
<feature type="transmembrane region" description="Helical" evidence="6">
    <location>
        <begin position="59"/>
        <end position="79"/>
    </location>
</feature>
<evidence type="ECO:0000256" key="5">
    <source>
        <dbReference type="ARBA" id="ARBA00023136"/>
    </source>
</evidence>
<dbReference type="SUPFAM" id="SSF103473">
    <property type="entry name" value="MFS general substrate transporter"/>
    <property type="match status" value="1"/>
</dbReference>
<dbReference type="InterPro" id="IPR011701">
    <property type="entry name" value="MFS"/>
</dbReference>
<dbReference type="Gene3D" id="1.20.1250.20">
    <property type="entry name" value="MFS general substrate transporter like domains"/>
    <property type="match status" value="2"/>
</dbReference>
<evidence type="ECO:0000313" key="8">
    <source>
        <dbReference type="EMBL" id="MDQ0203358.1"/>
    </source>
</evidence>
<gene>
    <name evidence="8" type="ORF">J2S01_001074</name>
</gene>
<keyword evidence="2" id="KW-0813">Transport</keyword>